<accession>A0A8J3VS09</accession>
<comment type="caution">
    <text evidence="2">The sequence shown here is derived from an EMBL/GenBank/DDBJ whole genome shotgun (WGS) entry which is preliminary data.</text>
</comment>
<dbReference type="Proteomes" id="UP000642748">
    <property type="component" value="Unassembled WGS sequence"/>
</dbReference>
<reference evidence="2" key="1">
    <citation type="submission" date="2021-01" db="EMBL/GenBank/DDBJ databases">
        <title>Whole genome shotgun sequence of Rugosimonospora africana NBRC 104875.</title>
        <authorList>
            <person name="Komaki H."/>
            <person name="Tamura T."/>
        </authorList>
    </citation>
    <scope>NUCLEOTIDE SEQUENCE</scope>
    <source>
        <strain evidence="2">NBRC 104875</strain>
    </source>
</reference>
<organism evidence="2 3">
    <name type="scientific">Rugosimonospora africana</name>
    <dbReference type="NCBI Taxonomy" id="556532"/>
    <lineage>
        <taxon>Bacteria</taxon>
        <taxon>Bacillati</taxon>
        <taxon>Actinomycetota</taxon>
        <taxon>Actinomycetes</taxon>
        <taxon>Micromonosporales</taxon>
        <taxon>Micromonosporaceae</taxon>
        <taxon>Rugosimonospora</taxon>
    </lineage>
</organism>
<feature type="transmembrane region" description="Helical" evidence="1">
    <location>
        <begin position="54"/>
        <end position="77"/>
    </location>
</feature>
<evidence type="ECO:0000256" key="1">
    <source>
        <dbReference type="SAM" id="Phobius"/>
    </source>
</evidence>
<sequence>MRPGAGGSGVAGPGGWLWQIAGRRAALWLCRRGHPPFGESERAAGRRLPLLRPAASLALTYCGYGALAAGVAGAGLVAGDRRLLRDLCGISLLASAMGSASLSRQRCSARPPPCPVLHQVLCVPD</sequence>
<keyword evidence="1" id="KW-0812">Transmembrane</keyword>
<keyword evidence="3" id="KW-1185">Reference proteome</keyword>
<gene>
    <name evidence="2" type="ORF">Raf01_41300</name>
</gene>
<keyword evidence="1" id="KW-1133">Transmembrane helix</keyword>
<protein>
    <submittedName>
        <fullName evidence="2">Uncharacterized protein</fullName>
    </submittedName>
</protein>
<evidence type="ECO:0000313" key="2">
    <source>
        <dbReference type="EMBL" id="GIH15958.1"/>
    </source>
</evidence>
<dbReference type="AlphaFoldDB" id="A0A8J3VS09"/>
<evidence type="ECO:0000313" key="3">
    <source>
        <dbReference type="Proteomes" id="UP000642748"/>
    </source>
</evidence>
<proteinExistence type="predicted"/>
<keyword evidence="1" id="KW-0472">Membrane</keyword>
<dbReference type="EMBL" id="BONZ01000039">
    <property type="protein sequence ID" value="GIH15958.1"/>
    <property type="molecule type" value="Genomic_DNA"/>
</dbReference>
<name>A0A8J3VS09_9ACTN</name>